<dbReference type="EMBL" id="JADGJW010000347">
    <property type="protein sequence ID" value="KAJ3219233.1"/>
    <property type="molecule type" value="Genomic_DNA"/>
</dbReference>
<evidence type="ECO:0000313" key="3">
    <source>
        <dbReference type="EMBL" id="KAJ3219233.1"/>
    </source>
</evidence>
<feature type="transmembrane region" description="Helical" evidence="2">
    <location>
        <begin position="88"/>
        <end position="106"/>
    </location>
</feature>
<accession>A0AAD5U2K0</accession>
<name>A0AAD5U2K0_9FUNG</name>
<evidence type="ECO:0008006" key="5">
    <source>
        <dbReference type="Google" id="ProtNLM"/>
    </source>
</evidence>
<evidence type="ECO:0000313" key="4">
    <source>
        <dbReference type="Proteomes" id="UP001211065"/>
    </source>
</evidence>
<feature type="transmembrane region" description="Helical" evidence="2">
    <location>
        <begin position="112"/>
        <end position="134"/>
    </location>
</feature>
<protein>
    <recommendedName>
        <fullName evidence="5">Transmembrane protein</fullName>
    </recommendedName>
</protein>
<keyword evidence="2" id="KW-1133">Transmembrane helix</keyword>
<keyword evidence="4" id="KW-1185">Reference proteome</keyword>
<feature type="coiled-coil region" evidence="1">
    <location>
        <begin position="217"/>
        <end position="244"/>
    </location>
</feature>
<gene>
    <name evidence="3" type="ORF">HK099_004766</name>
</gene>
<feature type="transmembrane region" description="Helical" evidence="2">
    <location>
        <begin position="41"/>
        <end position="67"/>
    </location>
</feature>
<comment type="caution">
    <text evidence="3">The sequence shown here is derived from an EMBL/GenBank/DDBJ whole genome shotgun (WGS) entry which is preliminary data.</text>
</comment>
<reference evidence="3" key="1">
    <citation type="submission" date="2020-05" db="EMBL/GenBank/DDBJ databases">
        <title>Phylogenomic resolution of chytrid fungi.</title>
        <authorList>
            <person name="Stajich J.E."/>
            <person name="Amses K."/>
            <person name="Simmons R."/>
            <person name="Seto K."/>
            <person name="Myers J."/>
            <person name="Bonds A."/>
            <person name="Quandt C.A."/>
            <person name="Barry K."/>
            <person name="Liu P."/>
            <person name="Grigoriev I."/>
            <person name="Longcore J.E."/>
            <person name="James T.Y."/>
        </authorList>
    </citation>
    <scope>NUCLEOTIDE SEQUENCE</scope>
    <source>
        <strain evidence="3">JEL0476</strain>
    </source>
</reference>
<keyword evidence="2" id="KW-0812">Transmembrane</keyword>
<dbReference type="PANTHER" id="PTHR41390:SF1">
    <property type="entry name" value="NADH-UBIQUINONE OXIDOREDUCTASE 213 KDA SUBUNIT"/>
    <property type="match status" value="1"/>
</dbReference>
<evidence type="ECO:0000256" key="1">
    <source>
        <dbReference type="SAM" id="Coils"/>
    </source>
</evidence>
<organism evidence="3 4">
    <name type="scientific">Clydaea vesicula</name>
    <dbReference type="NCBI Taxonomy" id="447962"/>
    <lineage>
        <taxon>Eukaryota</taxon>
        <taxon>Fungi</taxon>
        <taxon>Fungi incertae sedis</taxon>
        <taxon>Chytridiomycota</taxon>
        <taxon>Chytridiomycota incertae sedis</taxon>
        <taxon>Chytridiomycetes</taxon>
        <taxon>Lobulomycetales</taxon>
        <taxon>Lobulomycetaceae</taxon>
        <taxon>Clydaea</taxon>
    </lineage>
</organism>
<keyword evidence="1" id="KW-0175">Coiled coil</keyword>
<evidence type="ECO:0000256" key="2">
    <source>
        <dbReference type="SAM" id="Phobius"/>
    </source>
</evidence>
<sequence length="244" mass="27508">MSEFKSIEDRAKFILKATLISGCLGCFQGVTIAALKGESKFAYGLMNGSNWIIISCPFFSIREAILYRKHYKNIKEGRSNLLYKSKDDAIASSISGMIVGGGLLYWKKGKYAIPAGVVFFGLGFSTLQFGYSLFREYRLNKAVSLANIPIEEDLKKKPSIFENPFKDHDSFDFMKVEEASDPVRYIIEGAINILQNTLGKFPDWLSPVANALDPVYRSKLNTRIYILETQIKELEAKIKNAKKI</sequence>
<dbReference type="Proteomes" id="UP001211065">
    <property type="component" value="Unassembled WGS sequence"/>
</dbReference>
<dbReference type="AlphaFoldDB" id="A0AAD5U2K0"/>
<feature type="transmembrane region" description="Helical" evidence="2">
    <location>
        <begin position="13"/>
        <end position="35"/>
    </location>
</feature>
<proteinExistence type="predicted"/>
<dbReference type="PANTHER" id="PTHR41390">
    <property type="entry name" value="CHROMOSOME 7, WHOLE GENOME SHOTGUN SEQUENCE"/>
    <property type="match status" value="1"/>
</dbReference>
<keyword evidence="2" id="KW-0472">Membrane</keyword>